<accession>A0A1I0HLZ7</accession>
<evidence type="ECO:0000256" key="2">
    <source>
        <dbReference type="SAM" id="Phobius"/>
    </source>
</evidence>
<reference evidence="5" key="1">
    <citation type="submission" date="2016-10" db="EMBL/GenBank/DDBJ databases">
        <authorList>
            <person name="Varghese N."/>
            <person name="Submissions S."/>
        </authorList>
    </citation>
    <scope>NUCLEOTIDE SEQUENCE [LARGE SCALE GENOMIC DNA]</scope>
    <source>
        <strain evidence="5">NLAE-zl-G277</strain>
    </source>
</reference>
<dbReference type="RefSeq" id="WP_092365543.1">
    <property type="nucleotide sequence ID" value="NZ_DAINWJ010000209.1"/>
</dbReference>
<evidence type="ECO:0000259" key="3">
    <source>
        <dbReference type="Pfam" id="PF13240"/>
    </source>
</evidence>
<feature type="region of interest" description="Disordered" evidence="1">
    <location>
        <begin position="31"/>
        <end position="60"/>
    </location>
</feature>
<keyword evidence="2" id="KW-0472">Membrane</keyword>
<dbReference type="Proteomes" id="UP000198508">
    <property type="component" value="Unassembled WGS sequence"/>
</dbReference>
<evidence type="ECO:0000313" key="4">
    <source>
        <dbReference type="EMBL" id="SET84193.1"/>
    </source>
</evidence>
<dbReference type="Pfam" id="PF13240">
    <property type="entry name" value="Zn_Ribbon_1"/>
    <property type="match status" value="1"/>
</dbReference>
<keyword evidence="2" id="KW-1133">Transmembrane helix</keyword>
<dbReference type="InterPro" id="IPR026870">
    <property type="entry name" value="Zinc_ribbon_dom"/>
</dbReference>
<gene>
    <name evidence="4" type="ORF">SAMN05216313_11681</name>
</gene>
<organism evidence="4 5">
    <name type="scientific">Enterocloster lavalensis</name>
    <dbReference type="NCBI Taxonomy" id="460384"/>
    <lineage>
        <taxon>Bacteria</taxon>
        <taxon>Bacillati</taxon>
        <taxon>Bacillota</taxon>
        <taxon>Clostridia</taxon>
        <taxon>Lachnospirales</taxon>
        <taxon>Lachnospiraceae</taxon>
        <taxon>Enterocloster</taxon>
    </lineage>
</organism>
<keyword evidence="5" id="KW-1185">Reference proteome</keyword>
<dbReference type="STRING" id="460384.SAMN05216313_11681"/>
<evidence type="ECO:0000313" key="5">
    <source>
        <dbReference type="Proteomes" id="UP000198508"/>
    </source>
</evidence>
<name>A0A1I0HLZ7_9FIRM</name>
<protein>
    <submittedName>
        <fullName evidence="4">Zinc-ribbon domain-containing protein</fullName>
    </submittedName>
</protein>
<evidence type="ECO:0000256" key="1">
    <source>
        <dbReference type="SAM" id="MobiDB-lite"/>
    </source>
</evidence>
<feature type="domain" description="Zinc-ribbon" evidence="3">
    <location>
        <begin position="2"/>
        <end position="23"/>
    </location>
</feature>
<proteinExistence type="predicted"/>
<sequence>MYCTNCGAEMPDDALFCTACGEKIDHEGEAAVGPEESGYNGKTKKWARKRKETSGAPKSPKKGIKIALIAAAGIAVCGLAAGAVLLNQPKAVIARGVKNTWKAMCTEESGVAEYLGLRQISSMVDTGKSRRKAELSVSVGPQDMGIGLADVGLSGWLEKDDKGKMLGRVSGTMGELEIAGLDFYHDNEKTVAGSPELYSKYFYVDHQELKEKLEDSKVRKMLKDEFGIEWDGELEDERLDLIAEYWDVSRENWIALMKNMGVEKIDKRTFTVGGKDKACQGYELTIDRDDIRQVLEDMDDVMLNNSMLVNAAAEASWTSPEDMKRQLKEISKRLLGALKNDLVLQVYVGPKGRIVCVEGDYTLNGDVTTMSLGGSLELTGKKNPLDTVYLEAEGKVASMAAAKLTFSRELNDSGNMIKDKVNLGLSATGAGMFNVSAKAEANASLNKEKGRWNAEASLTLPGVQGSASANGTVGDLAKGKQFVVTLDDASVGAYGLSMPFVGITASYGVEPLKEEIADPTEDVKLVNVLKLTRDDLYEIGSEIGDNAGSGGFVLPGVGSKSVPAATTAPYTEAPETTAYDSGY</sequence>
<keyword evidence="2" id="KW-0812">Transmembrane</keyword>
<feature type="transmembrane region" description="Helical" evidence="2">
    <location>
        <begin position="66"/>
        <end position="86"/>
    </location>
</feature>
<dbReference type="EMBL" id="FOIM01000016">
    <property type="protein sequence ID" value="SET84193.1"/>
    <property type="molecule type" value="Genomic_DNA"/>
</dbReference>
<feature type="region of interest" description="Disordered" evidence="1">
    <location>
        <begin position="563"/>
        <end position="583"/>
    </location>
</feature>
<dbReference type="AlphaFoldDB" id="A0A1I0HLZ7"/>
<feature type="compositionally biased region" description="Basic residues" evidence="1">
    <location>
        <begin position="42"/>
        <end position="51"/>
    </location>
</feature>